<evidence type="ECO:0000313" key="2">
    <source>
        <dbReference type="EMBL" id="GAA4329466.1"/>
    </source>
</evidence>
<proteinExistence type="predicted"/>
<dbReference type="InterPro" id="IPR023214">
    <property type="entry name" value="HAD_sf"/>
</dbReference>
<dbReference type="RefSeq" id="WP_345664699.1">
    <property type="nucleotide sequence ID" value="NZ_BAABET010000010.1"/>
</dbReference>
<dbReference type="NCBIfam" id="TIGR01488">
    <property type="entry name" value="HAD-SF-IB"/>
    <property type="match status" value="1"/>
</dbReference>
<keyword evidence="3" id="KW-1185">Reference proteome</keyword>
<dbReference type="EMBL" id="BAABET010000010">
    <property type="protein sequence ID" value="GAA4329466.1"/>
    <property type="molecule type" value="Genomic_DNA"/>
</dbReference>
<name>A0ABP8GSS9_9ACTN</name>
<dbReference type="Gene3D" id="3.40.50.1000">
    <property type="entry name" value="HAD superfamily/HAD-like"/>
    <property type="match status" value="1"/>
</dbReference>
<dbReference type="InterPro" id="IPR036412">
    <property type="entry name" value="HAD-like_sf"/>
</dbReference>
<sequence length="244" mass="25690">MNNPNTPAPAADSLRPTVPPPAGPLPPLGAVVCDIDGTLTTTSSALTVTKALGTSAAEHARLYRAFKAGTLTGDELPRALCALWAGVRREDLEAAFATVPLRDIDHLTAAVREHNVPLALISSSVTEYAKATAARIGARFAYGAGRVVYDNHGYMTGLDLDATDPAALTELKVTQFHHLARALHLEPDQILVLGNGPNDTGLFAATRRSVLIDPLGNSPHRHQAAHTAPDLQHAASYLTKAPPT</sequence>
<organism evidence="2 3">
    <name type="scientific">Streptomyces venetus</name>
    <dbReference type="NCBI Taxonomy" id="1701086"/>
    <lineage>
        <taxon>Bacteria</taxon>
        <taxon>Bacillati</taxon>
        <taxon>Actinomycetota</taxon>
        <taxon>Actinomycetes</taxon>
        <taxon>Kitasatosporales</taxon>
        <taxon>Streptomycetaceae</taxon>
        <taxon>Streptomyces</taxon>
    </lineage>
</organism>
<gene>
    <name evidence="2" type="ORF">GCM10023086_58610</name>
</gene>
<reference evidence="3" key="1">
    <citation type="journal article" date="2019" name="Int. J. Syst. Evol. Microbiol.">
        <title>The Global Catalogue of Microorganisms (GCM) 10K type strain sequencing project: providing services to taxonomists for standard genome sequencing and annotation.</title>
        <authorList>
            <consortium name="The Broad Institute Genomics Platform"/>
            <consortium name="The Broad Institute Genome Sequencing Center for Infectious Disease"/>
            <person name="Wu L."/>
            <person name="Ma J."/>
        </authorList>
    </citation>
    <scope>NUCLEOTIDE SEQUENCE [LARGE SCALE GENOMIC DNA]</scope>
    <source>
        <strain evidence="3">JCM 31290</strain>
    </source>
</reference>
<comment type="caution">
    <text evidence="2">The sequence shown here is derived from an EMBL/GenBank/DDBJ whole genome shotgun (WGS) entry which is preliminary data.</text>
</comment>
<dbReference type="Proteomes" id="UP001501115">
    <property type="component" value="Unassembled WGS sequence"/>
</dbReference>
<evidence type="ECO:0000313" key="3">
    <source>
        <dbReference type="Proteomes" id="UP001501115"/>
    </source>
</evidence>
<evidence type="ECO:0000256" key="1">
    <source>
        <dbReference type="SAM" id="MobiDB-lite"/>
    </source>
</evidence>
<dbReference type="Pfam" id="PF12710">
    <property type="entry name" value="HAD"/>
    <property type="match status" value="1"/>
</dbReference>
<accession>A0ABP8GSS9</accession>
<feature type="region of interest" description="Disordered" evidence="1">
    <location>
        <begin position="1"/>
        <end position="23"/>
    </location>
</feature>
<protein>
    <recommendedName>
        <fullName evidence="4">HAD family hydrolase</fullName>
    </recommendedName>
</protein>
<evidence type="ECO:0008006" key="4">
    <source>
        <dbReference type="Google" id="ProtNLM"/>
    </source>
</evidence>
<dbReference type="SUPFAM" id="SSF56784">
    <property type="entry name" value="HAD-like"/>
    <property type="match status" value="1"/>
</dbReference>